<sequence>MAIRYELKGHLALIDANIPYAGLSPIVEVLTSAEFEAMKTIPEEAKEALREIQHAESSFIEVFSNFTLGSFAVPAKCDTKLASTCLIPSDPDLFAFYMDRESLVFVDDGTFAADILAELGKSGIMRRMTTAHCLYMFFKNLMVDDLVWLGKLEDSMESMEEEMLANQSKSTTTVIMGYRRLSMRFLTYYQQLASMASILADNENKILPKEEADAFDHASAMADRLVDRAETVNEYSGQLRELYQTRIDLRQNAIMQILTVVTVLFAPLTLITGWFGMNLEVIPGLQWAPMWALLLALFVISTIALLAVFQRKSFLQKIVK</sequence>
<accession>A0A4T9TAQ1</accession>
<feature type="transmembrane region" description="Helical" evidence="8">
    <location>
        <begin position="288"/>
        <end position="309"/>
    </location>
</feature>
<keyword evidence="6 8" id="KW-1133">Transmembrane helix</keyword>
<comment type="similarity">
    <text evidence="2">Belongs to the CorA metal ion transporter (MIT) (TC 1.A.35) family.</text>
</comment>
<keyword evidence="4" id="KW-1003">Cell membrane</keyword>
<dbReference type="PANTHER" id="PTHR46494">
    <property type="entry name" value="CORA FAMILY METAL ION TRANSPORTER (EUROFUNG)"/>
    <property type="match status" value="1"/>
</dbReference>
<dbReference type="Proteomes" id="UP000309454">
    <property type="component" value="Unassembled WGS sequence"/>
</dbReference>
<dbReference type="GO" id="GO:0015095">
    <property type="term" value="F:magnesium ion transmembrane transporter activity"/>
    <property type="evidence" value="ECO:0007669"/>
    <property type="project" value="TreeGrafter"/>
</dbReference>
<evidence type="ECO:0000256" key="2">
    <source>
        <dbReference type="ARBA" id="ARBA00009765"/>
    </source>
</evidence>
<dbReference type="GO" id="GO:0015087">
    <property type="term" value="F:cobalt ion transmembrane transporter activity"/>
    <property type="evidence" value="ECO:0007669"/>
    <property type="project" value="TreeGrafter"/>
</dbReference>
<evidence type="ECO:0000256" key="4">
    <source>
        <dbReference type="ARBA" id="ARBA00022475"/>
    </source>
</evidence>
<comment type="subcellular location">
    <subcellularLocation>
        <location evidence="1">Cell membrane</location>
        <topology evidence="1">Multi-pass membrane protein</topology>
    </subcellularLocation>
</comment>
<evidence type="ECO:0000256" key="6">
    <source>
        <dbReference type="ARBA" id="ARBA00022989"/>
    </source>
</evidence>
<dbReference type="InterPro" id="IPR002523">
    <property type="entry name" value="MgTranspt_CorA/ZnTranspt_ZntB"/>
</dbReference>
<proteinExistence type="inferred from homology"/>
<dbReference type="SUPFAM" id="SSF144083">
    <property type="entry name" value="Magnesium transport protein CorA, transmembrane region"/>
    <property type="match status" value="1"/>
</dbReference>
<evidence type="ECO:0000256" key="3">
    <source>
        <dbReference type="ARBA" id="ARBA00022448"/>
    </source>
</evidence>
<dbReference type="PANTHER" id="PTHR46494:SF1">
    <property type="entry name" value="CORA FAMILY METAL ION TRANSPORTER (EUROFUNG)"/>
    <property type="match status" value="1"/>
</dbReference>
<reference evidence="9 10" key="1">
    <citation type="submission" date="2019-04" db="EMBL/GenBank/DDBJ databases">
        <title>Microbes associate with the intestines of laboratory mice.</title>
        <authorList>
            <person name="Navarre W."/>
            <person name="Wong E."/>
            <person name="Huang K.C."/>
            <person name="Tropini C."/>
            <person name="Ng K."/>
            <person name="Yu B."/>
        </authorList>
    </citation>
    <scope>NUCLEOTIDE SEQUENCE [LARGE SCALE GENOMIC DNA]</scope>
    <source>
        <strain evidence="9 10">NM48_B13</strain>
    </source>
</reference>
<comment type="caution">
    <text evidence="9">The sequence shown here is derived from an EMBL/GenBank/DDBJ whole genome shotgun (WGS) entry which is preliminary data.</text>
</comment>
<dbReference type="AlphaFoldDB" id="A0A4T9TAQ1"/>
<evidence type="ECO:0000256" key="5">
    <source>
        <dbReference type="ARBA" id="ARBA00022692"/>
    </source>
</evidence>
<dbReference type="Pfam" id="PF01544">
    <property type="entry name" value="CorA"/>
    <property type="match status" value="1"/>
</dbReference>
<dbReference type="Gene3D" id="1.20.58.340">
    <property type="entry name" value="Magnesium transport protein CorA, transmembrane region"/>
    <property type="match status" value="2"/>
</dbReference>
<dbReference type="EMBL" id="SSTM01000002">
    <property type="protein sequence ID" value="TJW11305.1"/>
    <property type="molecule type" value="Genomic_DNA"/>
</dbReference>
<keyword evidence="10" id="KW-1185">Reference proteome</keyword>
<evidence type="ECO:0000313" key="9">
    <source>
        <dbReference type="EMBL" id="TJW11305.1"/>
    </source>
</evidence>
<keyword evidence="7 8" id="KW-0472">Membrane</keyword>
<organism evidence="9 10">
    <name type="scientific">Parvibacter caecicola</name>
    <dbReference type="NCBI Taxonomy" id="747645"/>
    <lineage>
        <taxon>Bacteria</taxon>
        <taxon>Bacillati</taxon>
        <taxon>Actinomycetota</taxon>
        <taxon>Coriobacteriia</taxon>
        <taxon>Coriobacteriales</taxon>
        <taxon>Coriobacteriaceae</taxon>
        <taxon>Parvibacter</taxon>
    </lineage>
</organism>
<gene>
    <name evidence="9" type="ORF">E5982_03580</name>
</gene>
<dbReference type="SUPFAM" id="SSF143865">
    <property type="entry name" value="CorA soluble domain-like"/>
    <property type="match status" value="1"/>
</dbReference>
<dbReference type="RefSeq" id="WP_136845479.1">
    <property type="nucleotide sequence ID" value="NZ_SSTM01000002.1"/>
</dbReference>
<dbReference type="GO" id="GO:0005886">
    <property type="term" value="C:plasma membrane"/>
    <property type="evidence" value="ECO:0007669"/>
    <property type="project" value="UniProtKB-SubCell"/>
</dbReference>
<dbReference type="InterPro" id="IPR045861">
    <property type="entry name" value="CorA_cytoplasmic_dom"/>
</dbReference>
<name>A0A4T9TAQ1_9ACTN</name>
<evidence type="ECO:0000256" key="7">
    <source>
        <dbReference type="ARBA" id="ARBA00023136"/>
    </source>
</evidence>
<keyword evidence="5 8" id="KW-0812">Transmembrane</keyword>
<feature type="transmembrane region" description="Helical" evidence="8">
    <location>
        <begin position="253"/>
        <end position="276"/>
    </location>
</feature>
<evidence type="ECO:0000256" key="8">
    <source>
        <dbReference type="SAM" id="Phobius"/>
    </source>
</evidence>
<dbReference type="InterPro" id="IPR045863">
    <property type="entry name" value="CorA_TM1_TM2"/>
</dbReference>
<evidence type="ECO:0000313" key="10">
    <source>
        <dbReference type="Proteomes" id="UP000309454"/>
    </source>
</evidence>
<evidence type="ECO:0000256" key="1">
    <source>
        <dbReference type="ARBA" id="ARBA00004651"/>
    </source>
</evidence>
<keyword evidence="3" id="KW-0813">Transport</keyword>
<dbReference type="OrthoDB" id="9803416at2"/>
<dbReference type="GO" id="GO:0050897">
    <property type="term" value="F:cobalt ion binding"/>
    <property type="evidence" value="ECO:0007669"/>
    <property type="project" value="TreeGrafter"/>
</dbReference>
<protein>
    <submittedName>
        <fullName evidence="9">Magnesium transporter CorA</fullName>
    </submittedName>
</protein>
<dbReference type="GO" id="GO:0000287">
    <property type="term" value="F:magnesium ion binding"/>
    <property type="evidence" value="ECO:0007669"/>
    <property type="project" value="TreeGrafter"/>
</dbReference>